<keyword evidence="5" id="KW-0547">Nucleotide-binding</keyword>
<dbReference type="GO" id="GO:0008360">
    <property type="term" value="P:regulation of cell shape"/>
    <property type="evidence" value="ECO:0007669"/>
    <property type="project" value="InterPro"/>
</dbReference>
<dbReference type="EMBL" id="OB703075">
    <property type="protein sequence ID" value="CAD7238522.1"/>
    <property type="molecule type" value="Genomic_DNA"/>
</dbReference>
<feature type="domain" description="Mur ligase C-terminal" evidence="7">
    <location>
        <begin position="130"/>
        <end position="240"/>
    </location>
</feature>
<evidence type="ECO:0000256" key="6">
    <source>
        <dbReference type="ARBA" id="ARBA00022840"/>
    </source>
</evidence>
<keyword evidence="4" id="KW-0436">Ligase</keyword>
<evidence type="ECO:0000259" key="8">
    <source>
        <dbReference type="Pfam" id="PF08245"/>
    </source>
</evidence>
<dbReference type="InterPro" id="IPR013221">
    <property type="entry name" value="Mur_ligase_cen"/>
</dbReference>
<gene>
    <name evidence="9" type="ORF">CTOB1V02_LOCUS16337</name>
</gene>
<comment type="pathway">
    <text evidence="2">Cell wall biogenesis; peptidoglycan biosynthesis.</text>
</comment>
<dbReference type="InterPro" id="IPR004101">
    <property type="entry name" value="Mur_ligase_C"/>
</dbReference>
<feature type="domain" description="Mur ligase central" evidence="8">
    <location>
        <begin position="2"/>
        <end position="108"/>
    </location>
</feature>
<evidence type="ECO:0000256" key="4">
    <source>
        <dbReference type="ARBA" id="ARBA00022598"/>
    </source>
</evidence>
<feature type="non-terminal residue" evidence="9">
    <location>
        <position position="261"/>
    </location>
</feature>
<dbReference type="GO" id="GO:0005737">
    <property type="term" value="C:cytoplasm"/>
    <property type="evidence" value="ECO:0007669"/>
    <property type="project" value="UniProtKB-SubCell"/>
</dbReference>
<dbReference type="InterPro" id="IPR005762">
    <property type="entry name" value="MurD"/>
</dbReference>
<dbReference type="Gene3D" id="3.90.190.20">
    <property type="entry name" value="Mur ligase, C-terminal domain"/>
    <property type="match status" value="1"/>
</dbReference>
<evidence type="ECO:0008006" key="10">
    <source>
        <dbReference type="Google" id="ProtNLM"/>
    </source>
</evidence>
<organism evidence="9">
    <name type="scientific">Cyprideis torosa</name>
    <dbReference type="NCBI Taxonomy" id="163714"/>
    <lineage>
        <taxon>Eukaryota</taxon>
        <taxon>Metazoa</taxon>
        <taxon>Ecdysozoa</taxon>
        <taxon>Arthropoda</taxon>
        <taxon>Crustacea</taxon>
        <taxon>Oligostraca</taxon>
        <taxon>Ostracoda</taxon>
        <taxon>Podocopa</taxon>
        <taxon>Podocopida</taxon>
        <taxon>Cytherocopina</taxon>
        <taxon>Cytheroidea</taxon>
        <taxon>Cytherideidae</taxon>
        <taxon>Cyprideis</taxon>
    </lineage>
</organism>
<reference evidence="9" key="1">
    <citation type="submission" date="2020-11" db="EMBL/GenBank/DDBJ databases">
        <authorList>
            <person name="Tran Van P."/>
        </authorList>
    </citation>
    <scope>NUCLEOTIDE SEQUENCE</scope>
</reference>
<dbReference type="PANTHER" id="PTHR43692">
    <property type="entry name" value="UDP-N-ACETYLMURAMOYLALANINE--D-GLUTAMATE LIGASE"/>
    <property type="match status" value="1"/>
</dbReference>
<keyword evidence="6" id="KW-0067">ATP-binding</keyword>
<evidence type="ECO:0000256" key="1">
    <source>
        <dbReference type="ARBA" id="ARBA00004496"/>
    </source>
</evidence>
<dbReference type="OrthoDB" id="10070750at2759"/>
<comment type="subcellular location">
    <subcellularLocation>
        <location evidence="1">Cytoplasm</location>
    </subcellularLocation>
</comment>
<evidence type="ECO:0000256" key="3">
    <source>
        <dbReference type="ARBA" id="ARBA00022490"/>
    </source>
</evidence>
<dbReference type="SUPFAM" id="SSF53623">
    <property type="entry name" value="MurD-like peptide ligases, catalytic domain"/>
    <property type="match status" value="1"/>
</dbReference>
<dbReference type="PANTHER" id="PTHR43692:SF1">
    <property type="entry name" value="UDP-N-ACETYLMURAMOYLALANINE--D-GLUTAMATE LIGASE"/>
    <property type="match status" value="1"/>
</dbReference>
<evidence type="ECO:0000256" key="5">
    <source>
        <dbReference type="ARBA" id="ARBA00022741"/>
    </source>
</evidence>
<evidence type="ECO:0000313" key="9">
    <source>
        <dbReference type="EMBL" id="CAD7238522.1"/>
    </source>
</evidence>
<dbReference type="SUPFAM" id="SSF53244">
    <property type="entry name" value="MurD-like peptide ligases, peptide-binding domain"/>
    <property type="match status" value="1"/>
</dbReference>
<evidence type="ECO:0000256" key="2">
    <source>
        <dbReference type="ARBA" id="ARBA00004752"/>
    </source>
</evidence>
<dbReference type="GO" id="GO:0051301">
    <property type="term" value="P:cell division"/>
    <property type="evidence" value="ECO:0007669"/>
    <property type="project" value="InterPro"/>
</dbReference>
<dbReference type="GO" id="GO:0008764">
    <property type="term" value="F:UDP-N-acetylmuramoylalanine-D-glutamate ligase activity"/>
    <property type="evidence" value="ECO:0007669"/>
    <property type="project" value="UniProtKB-EC"/>
</dbReference>
<protein>
    <recommendedName>
        <fullName evidence="10">UDP-N-acetylmuramoyl-L-alanine--D-glutamate ligase</fullName>
    </recommendedName>
</protein>
<accession>A0A7R8WUP9</accession>
<name>A0A7R8WUP9_9CRUS</name>
<evidence type="ECO:0000259" key="7">
    <source>
        <dbReference type="Pfam" id="PF02875"/>
    </source>
</evidence>
<dbReference type="Pfam" id="PF02875">
    <property type="entry name" value="Mur_ligase_C"/>
    <property type="match status" value="1"/>
</dbReference>
<sequence length="261" mass="27628">MLNLTADHLERHGTLENYAGIKERLIAASDLAVVGQDDEHCRAMTARLTASQVPTVTVSSRTNSTADIHFDGSGITVEASDVHISLETIGSLRGWHNGQNAAAAFAACEAIGLSASEIECGFKSFPGLEHRMEQVGHVGRVLFINDSKATNAEAASPALASFEKVFWIAGGLGKSGGIESLAPQFDRIEKAFFIGEAAGTFASQLSDTIPYEISGTLKQAVNHALAAAEKSNHPVVLLSPAAASFDQFPNFEKRGEAFKAE</sequence>
<dbReference type="AlphaFoldDB" id="A0A7R8WUP9"/>
<dbReference type="GO" id="GO:0005524">
    <property type="term" value="F:ATP binding"/>
    <property type="evidence" value="ECO:0007669"/>
    <property type="project" value="UniProtKB-KW"/>
</dbReference>
<dbReference type="Pfam" id="PF08245">
    <property type="entry name" value="Mur_ligase_M"/>
    <property type="match status" value="1"/>
</dbReference>
<keyword evidence="3" id="KW-0963">Cytoplasm</keyword>
<dbReference type="Gene3D" id="3.40.1190.10">
    <property type="entry name" value="Mur-like, catalytic domain"/>
    <property type="match status" value="1"/>
</dbReference>
<proteinExistence type="predicted"/>
<dbReference type="InterPro" id="IPR036565">
    <property type="entry name" value="Mur-like_cat_sf"/>
</dbReference>
<dbReference type="InterPro" id="IPR036615">
    <property type="entry name" value="Mur_ligase_C_dom_sf"/>
</dbReference>